<protein>
    <recommendedName>
        <fullName evidence="2">protein-serine/threonine phosphatase</fullName>
        <ecNumber evidence="2">3.1.3.16</ecNumber>
    </recommendedName>
</protein>
<dbReference type="GeneID" id="105228333"/>
<organism evidence="9 10">
    <name type="scientific">Bactrocera dorsalis</name>
    <name type="common">Oriental fruit fly</name>
    <name type="synonym">Dacus dorsalis</name>
    <dbReference type="NCBI Taxonomy" id="27457"/>
    <lineage>
        <taxon>Eukaryota</taxon>
        <taxon>Metazoa</taxon>
        <taxon>Ecdysozoa</taxon>
        <taxon>Arthropoda</taxon>
        <taxon>Hexapoda</taxon>
        <taxon>Insecta</taxon>
        <taxon>Pterygota</taxon>
        <taxon>Neoptera</taxon>
        <taxon>Endopterygota</taxon>
        <taxon>Diptera</taxon>
        <taxon>Brachycera</taxon>
        <taxon>Muscomorpha</taxon>
        <taxon>Tephritoidea</taxon>
        <taxon>Tephritidae</taxon>
        <taxon>Bactrocera</taxon>
        <taxon>Bactrocera</taxon>
    </lineage>
</organism>
<evidence type="ECO:0000259" key="8">
    <source>
        <dbReference type="PROSITE" id="PS50056"/>
    </source>
</evidence>
<dbReference type="PANTHER" id="PTHR45682:SF5">
    <property type="entry name" value="DUAL SPECIFICITY PROTEIN PHOSPHATASE"/>
    <property type="match status" value="1"/>
</dbReference>
<dbReference type="InterPro" id="IPR020422">
    <property type="entry name" value="TYR_PHOSPHATASE_DUAL_dom"/>
</dbReference>
<accession>A0ABM3JQH6</accession>
<dbReference type="PROSITE" id="PS50054">
    <property type="entry name" value="TYR_PHOSPHATASE_DUAL"/>
    <property type="match status" value="1"/>
</dbReference>
<dbReference type="PANTHER" id="PTHR45682">
    <property type="entry name" value="AGAP008228-PA"/>
    <property type="match status" value="1"/>
</dbReference>
<evidence type="ECO:0000256" key="6">
    <source>
        <dbReference type="ARBA" id="ARBA00048336"/>
    </source>
</evidence>
<feature type="domain" description="Tyrosine-protein phosphatase" evidence="7">
    <location>
        <begin position="98"/>
        <end position="257"/>
    </location>
</feature>
<evidence type="ECO:0000256" key="5">
    <source>
        <dbReference type="ARBA" id="ARBA00047761"/>
    </source>
</evidence>
<dbReference type="InterPro" id="IPR020405">
    <property type="entry name" value="Atypical_DUSP_subfamA"/>
</dbReference>
<dbReference type="SMART" id="SM00195">
    <property type="entry name" value="DSPc"/>
    <property type="match status" value="1"/>
</dbReference>
<dbReference type="SUPFAM" id="SSF52799">
    <property type="entry name" value="(Phosphotyrosine protein) phosphatases II"/>
    <property type="match status" value="1"/>
</dbReference>
<comment type="catalytic activity">
    <reaction evidence="5">
        <text>O-phospho-L-seryl-[protein] + H2O = L-seryl-[protein] + phosphate</text>
        <dbReference type="Rhea" id="RHEA:20629"/>
        <dbReference type="Rhea" id="RHEA-COMP:9863"/>
        <dbReference type="Rhea" id="RHEA-COMP:11604"/>
        <dbReference type="ChEBI" id="CHEBI:15377"/>
        <dbReference type="ChEBI" id="CHEBI:29999"/>
        <dbReference type="ChEBI" id="CHEBI:43474"/>
        <dbReference type="ChEBI" id="CHEBI:83421"/>
        <dbReference type="EC" id="3.1.3.16"/>
    </reaction>
</comment>
<dbReference type="RefSeq" id="XP_049311497.1">
    <property type="nucleotide sequence ID" value="XM_049455540.1"/>
</dbReference>
<dbReference type="EC" id="3.1.3.16" evidence="2"/>
<feature type="domain" description="Tyrosine specific protein phosphatases" evidence="8">
    <location>
        <begin position="179"/>
        <end position="236"/>
    </location>
</feature>
<dbReference type="Proteomes" id="UP001652620">
    <property type="component" value="Chromosome 4"/>
</dbReference>
<evidence type="ECO:0000259" key="7">
    <source>
        <dbReference type="PROSITE" id="PS50054"/>
    </source>
</evidence>
<dbReference type="InterPro" id="IPR029021">
    <property type="entry name" value="Prot-tyrosine_phosphatase-like"/>
</dbReference>
<evidence type="ECO:0000313" key="9">
    <source>
        <dbReference type="Proteomes" id="UP001652620"/>
    </source>
</evidence>
<dbReference type="PROSITE" id="PS00383">
    <property type="entry name" value="TYR_PHOSPHATASE_1"/>
    <property type="match status" value="1"/>
</dbReference>
<sequence length="263" mass="30304">MFKQRSEYSKRSWSQNCIKSCVWEAISSKLNSILPPNDKYSTNIGERYSPLYYQPTSRLDNSDQTTGRHLQRVLYYSMTPCRNLTGLRRTECALHDVDCDEVYPGIYIGDVAAAKNKSFLRMMGITHVLNAAEGCRYGQVDTGHSYYRDMPSIRRNNKDTIFRYMGFPMVDAPTTDISRYFYVAAKFIDSAISSGGKILVHCLVGMSRSATCVLAYLMICRKMTASDAIRKVRMRREIRPNEGFLQQLADLDMELKRNKNYQY</sequence>
<dbReference type="PRINTS" id="PR01908">
    <property type="entry name" value="ADSPHPHTASE"/>
</dbReference>
<evidence type="ECO:0000256" key="2">
    <source>
        <dbReference type="ARBA" id="ARBA00013081"/>
    </source>
</evidence>
<dbReference type="Gene3D" id="3.90.190.10">
    <property type="entry name" value="Protein tyrosine phosphatase superfamily"/>
    <property type="match status" value="1"/>
</dbReference>
<dbReference type="PRINTS" id="PR01909">
    <property type="entry name" value="ADSPHPHTASEA"/>
</dbReference>
<evidence type="ECO:0000256" key="1">
    <source>
        <dbReference type="ARBA" id="ARBA00008601"/>
    </source>
</evidence>
<proteinExistence type="inferred from homology"/>
<dbReference type="InterPro" id="IPR000340">
    <property type="entry name" value="Dual-sp_phosphatase_cat-dom"/>
</dbReference>
<reference evidence="10" key="1">
    <citation type="submission" date="2025-08" db="UniProtKB">
        <authorList>
            <consortium name="RefSeq"/>
        </authorList>
    </citation>
    <scope>IDENTIFICATION</scope>
    <source>
        <tissue evidence="10">Adult</tissue>
    </source>
</reference>
<dbReference type="InterPro" id="IPR016130">
    <property type="entry name" value="Tyr_Pase_AS"/>
</dbReference>
<evidence type="ECO:0000256" key="4">
    <source>
        <dbReference type="ARBA" id="ARBA00022912"/>
    </source>
</evidence>
<name>A0ABM3JQH6_BACDO</name>
<evidence type="ECO:0000256" key="3">
    <source>
        <dbReference type="ARBA" id="ARBA00022801"/>
    </source>
</evidence>
<comment type="catalytic activity">
    <reaction evidence="6">
        <text>O-phospho-L-threonyl-[protein] + H2O = L-threonyl-[protein] + phosphate</text>
        <dbReference type="Rhea" id="RHEA:47004"/>
        <dbReference type="Rhea" id="RHEA-COMP:11060"/>
        <dbReference type="Rhea" id="RHEA-COMP:11605"/>
        <dbReference type="ChEBI" id="CHEBI:15377"/>
        <dbReference type="ChEBI" id="CHEBI:30013"/>
        <dbReference type="ChEBI" id="CHEBI:43474"/>
        <dbReference type="ChEBI" id="CHEBI:61977"/>
        <dbReference type="EC" id="3.1.3.16"/>
    </reaction>
</comment>
<dbReference type="Pfam" id="PF00782">
    <property type="entry name" value="DSPc"/>
    <property type="match status" value="1"/>
</dbReference>
<gene>
    <name evidence="10" type="primary">LOC105228333</name>
</gene>
<keyword evidence="9" id="KW-1185">Reference proteome</keyword>
<keyword evidence="3" id="KW-0378">Hydrolase</keyword>
<dbReference type="CDD" id="cd14515">
    <property type="entry name" value="DUSP3-like"/>
    <property type="match status" value="1"/>
</dbReference>
<dbReference type="InterPro" id="IPR000387">
    <property type="entry name" value="Tyr_Pase_dom"/>
</dbReference>
<comment type="similarity">
    <text evidence="1">Belongs to the protein-tyrosine phosphatase family. Non-receptor class dual specificity subfamily.</text>
</comment>
<dbReference type="PROSITE" id="PS50056">
    <property type="entry name" value="TYR_PHOSPHATASE_2"/>
    <property type="match status" value="1"/>
</dbReference>
<keyword evidence="4" id="KW-0904">Protein phosphatase</keyword>
<evidence type="ECO:0000313" key="10">
    <source>
        <dbReference type="RefSeq" id="XP_049311497.1"/>
    </source>
</evidence>